<dbReference type="NCBIfam" id="NF004126">
    <property type="entry name" value="PRK05614.1"/>
    <property type="match status" value="1"/>
</dbReference>
<keyword evidence="4 7" id="KW-0808">Transferase</keyword>
<evidence type="ECO:0000313" key="11">
    <source>
        <dbReference type="EMBL" id="KGE13931.1"/>
    </source>
</evidence>
<dbReference type="STRING" id="1229276.DI53_2343"/>
<dbReference type="Gene3D" id="2.20.28.60">
    <property type="match status" value="1"/>
</dbReference>
<dbReference type="GO" id="GO:0036440">
    <property type="term" value="F:citrate synthase activity"/>
    <property type="evidence" value="ECO:0007669"/>
    <property type="project" value="UniProtKB-EC"/>
</dbReference>
<dbReference type="InterPro" id="IPR016143">
    <property type="entry name" value="Citrate_synth-like_sm_a-sub"/>
</dbReference>
<dbReference type="PIRSF" id="PIRSF001369">
    <property type="entry name" value="Citrate_synth"/>
    <property type="match status" value="1"/>
</dbReference>
<name>A0A0B8T0L6_9SPHI</name>
<evidence type="ECO:0000256" key="7">
    <source>
        <dbReference type="PIRNR" id="PIRNR001369"/>
    </source>
</evidence>
<dbReference type="InterPro" id="IPR024176">
    <property type="entry name" value="Citrate_synthase_bac-typ"/>
</dbReference>
<evidence type="ECO:0000256" key="10">
    <source>
        <dbReference type="RuleBase" id="RU003406"/>
    </source>
</evidence>
<dbReference type="InterPro" id="IPR019810">
    <property type="entry name" value="Citrate_synthase_AS"/>
</dbReference>
<protein>
    <recommendedName>
        <fullName evidence="6 7">Citrate synthase</fullName>
    </recommendedName>
</protein>
<dbReference type="GO" id="GO:0006099">
    <property type="term" value="P:tricarboxylic acid cycle"/>
    <property type="evidence" value="ECO:0007669"/>
    <property type="project" value="UniProtKB-UniRule"/>
</dbReference>
<dbReference type="FunFam" id="1.10.230.10:FF:000002">
    <property type="entry name" value="Citrate synthase"/>
    <property type="match status" value="1"/>
</dbReference>
<evidence type="ECO:0000256" key="1">
    <source>
        <dbReference type="ARBA" id="ARBA00004751"/>
    </source>
</evidence>
<dbReference type="PANTHER" id="PTHR42871:SF1">
    <property type="entry name" value="CITRATE SYNTHASE"/>
    <property type="match status" value="1"/>
</dbReference>
<dbReference type="Gene3D" id="1.10.230.10">
    <property type="entry name" value="Cytochrome P450-Terp, domain 2"/>
    <property type="match status" value="1"/>
</dbReference>
<dbReference type="InterPro" id="IPR002020">
    <property type="entry name" value="Citrate_synthase"/>
</dbReference>
<dbReference type="PANTHER" id="PTHR42871">
    <property type="entry name" value="CITRATE SYNTHASE"/>
    <property type="match status" value="1"/>
</dbReference>
<dbReference type="Proteomes" id="UP000031802">
    <property type="component" value="Unassembled WGS sequence"/>
</dbReference>
<comment type="similarity">
    <text evidence="2 7 10">Belongs to the citrate synthase family.</text>
</comment>
<comment type="catalytic activity">
    <reaction evidence="5 9">
        <text>oxaloacetate + acetyl-CoA + H2O = citrate + CoA + H(+)</text>
        <dbReference type="Rhea" id="RHEA:16845"/>
        <dbReference type="ChEBI" id="CHEBI:15377"/>
        <dbReference type="ChEBI" id="CHEBI:15378"/>
        <dbReference type="ChEBI" id="CHEBI:16452"/>
        <dbReference type="ChEBI" id="CHEBI:16947"/>
        <dbReference type="ChEBI" id="CHEBI:57287"/>
        <dbReference type="ChEBI" id="CHEBI:57288"/>
        <dbReference type="EC" id="2.3.3.16"/>
    </reaction>
</comment>
<dbReference type="eggNOG" id="COG0372">
    <property type="taxonomic scope" value="Bacteria"/>
</dbReference>
<evidence type="ECO:0000256" key="6">
    <source>
        <dbReference type="NCBIfam" id="TIGR01798"/>
    </source>
</evidence>
<proteinExistence type="inferred from homology"/>
<dbReference type="Gene3D" id="1.10.580.10">
    <property type="entry name" value="Citrate Synthase, domain 1"/>
    <property type="match status" value="1"/>
</dbReference>
<evidence type="ECO:0000256" key="2">
    <source>
        <dbReference type="ARBA" id="ARBA00010566"/>
    </source>
</evidence>
<dbReference type="EMBL" id="JJMU01000033">
    <property type="protein sequence ID" value="KGE13931.1"/>
    <property type="molecule type" value="Genomic_DNA"/>
</dbReference>
<dbReference type="InterPro" id="IPR016142">
    <property type="entry name" value="Citrate_synth-like_lrg_a-sub"/>
</dbReference>
<dbReference type="InterPro" id="IPR010953">
    <property type="entry name" value="Citrate_synthase_typ-I"/>
</dbReference>
<dbReference type="UniPathway" id="UPA00223">
    <property type="reaction ID" value="UER00717"/>
</dbReference>
<keyword evidence="12" id="KW-1185">Reference proteome</keyword>
<dbReference type="AlphaFoldDB" id="A0A0B8T0L6"/>
<dbReference type="NCBIfam" id="TIGR01798">
    <property type="entry name" value="cit_synth_I"/>
    <property type="match status" value="1"/>
</dbReference>
<evidence type="ECO:0000256" key="9">
    <source>
        <dbReference type="RuleBase" id="RU003370"/>
    </source>
</evidence>
<organism evidence="11 12">
    <name type="scientific">Sphingobacterium deserti</name>
    <dbReference type="NCBI Taxonomy" id="1229276"/>
    <lineage>
        <taxon>Bacteria</taxon>
        <taxon>Pseudomonadati</taxon>
        <taxon>Bacteroidota</taxon>
        <taxon>Sphingobacteriia</taxon>
        <taxon>Sphingobacteriales</taxon>
        <taxon>Sphingobacteriaceae</taxon>
        <taxon>Sphingobacterium</taxon>
    </lineage>
</organism>
<dbReference type="CDD" id="cd06114">
    <property type="entry name" value="EcCS_like"/>
    <property type="match status" value="1"/>
</dbReference>
<keyword evidence="3 9" id="KW-0816">Tricarboxylic acid cycle</keyword>
<dbReference type="SUPFAM" id="SSF48256">
    <property type="entry name" value="Citrate synthase"/>
    <property type="match status" value="1"/>
</dbReference>
<dbReference type="InterPro" id="IPR036969">
    <property type="entry name" value="Citrate_synthase_sf"/>
</dbReference>
<accession>A0A0B8T0L6</accession>
<feature type="active site" evidence="8">
    <location>
        <position position="332"/>
    </location>
</feature>
<dbReference type="PROSITE" id="PS00480">
    <property type="entry name" value="CITRATE_SYNTHASE"/>
    <property type="match status" value="1"/>
</dbReference>
<reference evidence="12" key="1">
    <citation type="submission" date="2014-04" db="EMBL/GenBank/DDBJ databases">
        <title>Whole-Genome optical mapping and complete genome sequence of Sphingobacterium deserti sp. nov., a new spaces isolated from desert in the west of China.</title>
        <authorList>
            <person name="Teng C."/>
            <person name="Zhou Z."/>
            <person name="Li X."/>
            <person name="Chen M."/>
            <person name="Lin M."/>
            <person name="Wang L."/>
            <person name="Su S."/>
            <person name="Zhang C."/>
            <person name="Zhang W."/>
        </authorList>
    </citation>
    <scope>NUCLEOTIDE SEQUENCE [LARGE SCALE GENOMIC DNA]</scope>
    <source>
        <strain evidence="12">ACCC05744</strain>
    </source>
</reference>
<reference evidence="11 12" key="2">
    <citation type="journal article" date="2015" name="PLoS ONE">
        <title>Whole-Genome Optical Mapping and Finished Genome Sequence of Sphingobacterium deserti sp. nov., a New Species Isolated from the Western Desert of China.</title>
        <authorList>
            <person name="Teng C."/>
            <person name="Zhou Z."/>
            <person name="Molnar I."/>
            <person name="Li X."/>
            <person name="Tang R."/>
            <person name="Chen M."/>
            <person name="Wang L."/>
            <person name="Su S."/>
            <person name="Zhang W."/>
            <person name="Lin M."/>
        </authorList>
    </citation>
    <scope>NUCLEOTIDE SEQUENCE [LARGE SCALE GENOMIC DNA]</scope>
    <source>
        <strain evidence="12">ACCC05744</strain>
    </source>
</reference>
<dbReference type="PATRIC" id="fig|1229276.3.peg.2404"/>
<evidence type="ECO:0000256" key="8">
    <source>
        <dbReference type="PIRSR" id="PIRSR001369-1"/>
    </source>
</evidence>
<evidence type="ECO:0000256" key="3">
    <source>
        <dbReference type="ARBA" id="ARBA00022532"/>
    </source>
</evidence>
<feature type="active site" evidence="8">
    <location>
        <position position="389"/>
    </location>
</feature>
<dbReference type="GO" id="GO:0005737">
    <property type="term" value="C:cytoplasm"/>
    <property type="evidence" value="ECO:0007669"/>
    <property type="project" value="InterPro"/>
</dbReference>
<sequence length="453" mass="51256">MSFKFERIFGYIRDVYIFVETRLLNMSDKATINLDGSTYELPVIIGTENEKAVDISKLRDQSGYITLDPGFKNTGATKSAITFLDGEEGVLRYRGYPIEQLAEKSTFIEVAYLLIYGELPSKDVLEKFRTDIRKQMLIHEDMKNFFTGFPSKSHPMGQLSCLVGALSAFYPESLNPNPTDEEENKTIINLLAKMPTIVSWIQKKSLGQPVVYPKNNLGYIENFLNMIFAEVTGETTFDPVVISAMHKLLILHADHEQNCSTSTVRIVGSSNANLYASISAGINALWGPLHGGANQAVIEMLEAIKNDGGDAEKYLAKAKDKNDPFRLMGFGHRVYKNFDPRAKIIKKACDDILEKLGVNDPVLDIAKRLEEAALNDQYFIDRKLYPNVDFYSGIIYRALGFESDMFTVLFALGRLPGWIAQWKEMRDNKEPIGRPRQVYTGETTREYIDIEKR</sequence>
<dbReference type="Pfam" id="PF00285">
    <property type="entry name" value="Citrate_synt"/>
    <property type="match status" value="1"/>
</dbReference>
<dbReference type="PRINTS" id="PR00143">
    <property type="entry name" value="CITRTSNTHASE"/>
</dbReference>
<gene>
    <name evidence="11" type="ORF">DI53_2343</name>
</gene>
<evidence type="ECO:0000256" key="4">
    <source>
        <dbReference type="ARBA" id="ARBA00022679"/>
    </source>
</evidence>
<comment type="caution">
    <text evidence="11">The sequence shown here is derived from an EMBL/GenBank/DDBJ whole genome shotgun (WGS) entry which is preliminary data.</text>
</comment>
<evidence type="ECO:0000313" key="12">
    <source>
        <dbReference type="Proteomes" id="UP000031802"/>
    </source>
</evidence>
<evidence type="ECO:0000256" key="5">
    <source>
        <dbReference type="ARBA" id="ARBA00049288"/>
    </source>
</evidence>
<comment type="pathway">
    <text evidence="1 9">Carbohydrate metabolism; tricarboxylic acid cycle; isocitrate from oxaloacetate: step 1/2.</text>
</comment>